<dbReference type="InterPro" id="IPR011010">
    <property type="entry name" value="DNA_brk_join_enz"/>
</dbReference>
<dbReference type="Pfam" id="PF13102">
    <property type="entry name" value="Phage_int_SAM_5"/>
    <property type="match status" value="1"/>
</dbReference>
<evidence type="ECO:0000256" key="2">
    <source>
        <dbReference type="ARBA" id="ARBA00023125"/>
    </source>
</evidence>
<dbReference type="Proteomes" id="UP000002774">
    <property type="component" value="Chromosome"/>
</dbReference>
<dbReference type="STRING" id="714943.Mucpa_4929"/>
<evidence type="ECO:0000259" key="4">
    <source>
        <dbReference type="PROSITE" id="PS51898"/>
    </source>
</evidence>
<keyword evidence="6" id="KW-1185">Reference proteome</keyword>
<sequence length="452" mass="51774">MSNKTNRGNFTINVNFNLRQTLPAHEPTSINAIVRFNNERIVISGIDKVEPRYWNIEKQSPKQHAANARAKTISTSLSNAKSIIINLFENYTVHHDSFPTDVKVFQHECRRAIFNLPDPSIKTPTDKSPDFLAYLDKFKEDVKSGKRVIARGKRKGQPYSPNTHKQYGTLHTNLTEFVREGKIKHLHFNDIDLDFYTSFREYFVVKCDKSPASFGAAIKCVKTIMSDAAEYGFHTNQKHKSRNFIKETTEADAIFLDNEKLDKLINIDLSKNARLNKVRDLFLIGAYTGLRFSDFTTIRPQDIDGDYIRLQTIKTGERVTIPITKNLKFVIDKYNGKIPPTISNQKFNDYLKDLGKLAEFTEDVSITKFVKGQRCITKVAFWELMSSHAARRSFATNMFKMGIPSILIMAITGHTTEKAFLTYIRMNNDDKAVMMMNMLKRAELKVINGGVE</sequence>
<dbReference type="InterPro" id="IPR002104">
    <property type="entry name" value="Integrase_catalytic"/>
</dbReference>
<dbReference type="CDD" id="cd01185">
    <property type="entry name" value="INTN1_C_like"/>
    <property type="match status" value="1"/>
</dbReference>
<dbReference type="InterPro" id="IPR025269">
    <property type="entry name" value="SAM-like_dom"/>
</dbReference>
<dbReference type="GO" id="GO:0015074">
    <property type="term" value="P:DNA integration"/>
    <property type="evidence" value="ECO:0007669"/>
    <property type="project" value="InterPro"/>
</dbReference>
<dbReference type="PANTHER" id="PTHR30349">
    <property type="entry name" value="PHAGE INTEGRASE-RELATED"/>
    <property type="match status" value="1"/>
</dbReference>
<dbReference type="GO" id="GO:0006310">
    <property type="term" value="P:DNA recombination"/>
    <property type="evidence" value="ECO:0007669"/>
    <property type="project" value="UniProtKB-KW"/>
</dbReference>
<dbReference type="OrthoDB" id="892893at2"/>
<evidence type="ECO:0000256" key="1">
    <source>
        <dbReference type="ARBA" id="ARBA00008857"/>
    </source>
</evidence>
<keyword evidence="3" id="KW-0233">DNA recombination</keyword>
<protein>
    <submittedName>
        <fullName evidence="5">Integrase family protein</fullName>
    </submittedName>
</protein>
<comment type="similarity">
    <text evidence="1">Belongs to the 'phage' integrase family.</text>
</comment>
<name>H1Y7C6_9SPHI</name>
<gene>
    <name evidence="5" type="ORF">Mucpa_4929</name>
</gene>
<proteinExistence type="inferred from homology"/>
<dbReference type="eggNOG" id="COG0582">
    <property type="taxonomic scope" value="Bacteria"/>
</dbReference>
<dbReference type="Pfam" id="PF00589">
    <property type="entry name" value="Phage_integrase"/>
    <property type="match status" value="1"/>
</dbReference>
<accession>H1Y7C6</accession>
<evidence type="ECO:0000313" key="6">
    <source>
        <dbReference type="Proteomes" id="UP000002774"/>
    </source>
</evidence>
<dbReference type="InterPro" id="IPR013762">
    <property type="entry name" value="Integrase-like_cat_sf"/>
</dbReference>
<keyword evidence="2" id="KW-0238">DNA-binding</keyword>
<dbReference type="HOGENOM" id="CLU_033139_7_0_10"/>
<dbReference type="AlphaFoldDB" id="H1Y7C6"/>
<dbReference type="Gene3D" id="1.10.150.130">
    <property type="match status" value="1"/>
</dbReference>
<dbReference type="InterPro" id="IPR050090">
    <property type="entry name" value="Tyrosine_recombinase_XerCD"/>
</dbReference>
<evidence type="ECO:0000256" key="3">
    <source>
        <dbReference type="ARBA" id="ARBA00023172"/>
    </source>
</evidence>
<dbReference type="RefSeq" id="WP_008510022.1">
    <property type="nucleotide sequence ID" value="NZ_CM001403.1"/>
</dbReference>
<dbReference type="PANTHER" id="PTHR30349:SF64">
    <property type="entry name" value="PROPHAGE INTEGRASE INTD-RELATED"/>
    <property type="match status" value="1"/>
</dbReference>
<dbReference type="Gene3D" id="1.10.443.10">
    <property type="entry name" value="Intergrase catalytic core"/>
    <property type="match status" value="1"/>
</dbReference>
<reference evidence="5" key="1">
    <citation type="submission" date="2011-09" db="EMBL/GenBank/DDBJ databases">
        <title>The permanent draft genome of Mucilaginibacter paludis DSM 18603.</title>
        <authorList>
            <consortium name="US DOE Joint Genome Institute (JGI-PGF)"/>
            <person name="Lucas S."/>
            <person name="Han J."/>
            <person name="Lapidus A."/>
            <person name="Bruce D."/>
            <person name="Goodwin L."/>
            <person name="Pitluck S."/>
            <person name="Peters L."/>
            <person name="Kyrpides N."/>
            <person name="Mavromatis K."/>
            <person name="Ivanova N."/>
            <person name="Mikhailova N."/>
            <person name="Held B."/>
            <person name="Detter J.C."/>
            <person name="Tapia R."/>
            <person name="Han C."/>
            <person name="Land M."/>
            <person name="Hauser L."/>
            <person name="Markowitz V."/>
            <person name="Cheng J.-F."/>
            <person name="Hugenholtz P."/>
            <person name="Woyke T."/>
            <person name="Wu D."/>
            <person name="Tindall B."/>
            <person name="Brambilla E."/>
            <person name="Klenk H.-P."/>
            <person name="Eisen J.A."/>
        </authorList>
    </citation>
    <scope>NUCLEOTIDE SEQUENCE [LARGE SCALE GENOMIC DNA]</scope>
    <source>
        <strain evidence="5">DSM 18603</strain>
    </source>
</reference>
<feature type="domain" description="Tyr recombinase" evidence="4">
    <location>
        <begin position="251"/>
        <end position="436"/>
    </location>
</feature>
<dbReference type="EMBL" id="CM001403">
    <property type="protein sequence ID" value="EHQ29013.1"/>
    <property type="molecule type" value="Genomic_DNA"/>
</dbReference>
<evidence type="ECO:0000313" key="5">
    <source>
        <dbReference type="EMBL" id="EHQ29013.1"/>
    </source>
</evidence>
<dbReference type="SUPFAM" id="SSF56349">
    <property type="entry name" value="DNA breaking-rejoining enzymes"/>
    <property type="match status" value="1"/>
</dbReference>
<dbReference type="GO" id="GO:0003677">
    <property type="term" value="F:DNA binding"/>
    <property type="evidence" value="ECO:0007669"/>
    <property type="project" value="UniProtKB-KW"/>
</dbReference>
<dbReference type="PROSITE" id="PS51898">
    <property type="entry name" value="TYR_RECOMBINASE"/>
    <property type="match status" value="1"/>
</dbReference>
<dbReference type="InterPro" id="IPR010998">
    <property type="entry name" value="Integrase_recombinase_N"/>
</dbReference>
<organism evidence="5 6">
    <name type="scientific">Mucilaginibacter paludis DSM 18603</name>
    <dbReference type="NCBI Taxonomy" id="714943"/>
    <lineage>
        <taxon>Bacteria</taxon>
        <taxon>Pseudomonadati</taxon>
        <taxon>Bacteroidota</taxon>
        <taxon>Sphingobacteriia</taxon>
        <taxon>Sphingobacteriales</taxon>
        <taxon>Sphingobacteriaceae</taxon>
        <taxon>Mucilaginibacter</taxon>
    </lineage>
</organism>